<dbReference type="AlphaFoldDB" id="A0A7G9YLT2"/>
<proteinExistence type="predicted"/>
<protein>
    <submittedName>
        <fullName evidence="1">Uncharacterized protein</fullName>
    </submittedName>
</protein>
<organism evidence="1">
    <name type="scientific">Candidatus Methanogaster sp. ANME-2c ERB4</name>
    <dbReference type="NCBI Taxonomy" id="2759911"/>
    <lineage>
        <taxon>Archaea</taxon>
        <taxon>Methanobacteriati</taxon>
        <taxon>Methanobacteriota</taxon>
        <taxon>Stenosarchaea group</taxon>
        <taxon>Methanomicrobia</taxon>
        <taxon>Methanosarcinales</taxon>
        <taxon>ANME-2 cluster</taxon>
        <taxon>Candidatus Methanogasteraceae</taxon>
        <taxon>Candidatus Methanogaster</taxon>
    </lineage>
</organism>
<sequence length="66" mass="7453">MGLSNVLYCHGGFLTYEHEADPADVVVSIAAFYQRLCLAESPEFILDLPDYYAFYTYSMFQGRVSG</sequence>
<name>A0A7G9YLT2_9EURY</name>
<gene>
    <name evidence="1" type="ORF">OEPDFBKK_00042</name>
</gene>
<accession>A0A7G9YLT2</accession>
<evidence type="ECO:0000313" key="1">
    <source>
        <dbReference type="EMBL" id="QNO48966.1"/>
    </source>
</evidence>
<dbReference type="EMBL" id="MT631367">
    <property type="protein sequence ID" value="QNO48966.1"/>
    <property type="molecule type" value="Genomic_DNA"/>
</dbReference>
<reference evidence="1" key="1">
    <citation type="submission" date="2020-06" db="EMBL/GenBank/DDBJ databases">
        <title>Unique genomic features of the anaerobic methanotrophic archaea.</title>
        <authorList>
            <person name="Chadwick G.L."/>
            <person name="Skennerton C.T."/>
            <person name="Laso-Perez R."/>
            <person name="Leu A.O."/>
            <person name="Speth D.R."/>
            <person name="Yu H."/>
            <person name="Morgan-Lang C."/>
            <person name="Hatzenpichler R."/>
            <person name="Goudeau D."/>
            <person name="Malmstrom R."/>
            <person name="Brazelton W.J."/>
            <person name="Woyke T."/>
            <person name="Hallam S.J."/>
            <person name="Tyson G.W."/>
            <person name="Wegener G."/>
            <person name="Boetius A."/>
            <person name="Orphan V."/>
        </authorList>
    </citation>
    <scope>NUCLEOTIDE SEQUENCE</scope>
</reference>